<name>A0ABQ2IM97_9BACT</name>
<feature type="repeat" description="TPR" evidence="8">
    <location>
        <begin position="254"/>
        <end position="287"/>
    </location>
</feature>
<dbReference type="Proteomes" id="UP000632339">
    <property type="component" value="Unassembled WGS sequence"/>
</dbReference>
<dbReference type="InterPro" id="IPR011990">
    <property type="entry name" value="TPR-like_helical_dom_sf"/>
</dbReference>
<keyword evidence="9" id="KW-0812">Transmembrane</keyword>
<comment type="catalytic activity">
    <reaction evidence="1">
        <text>ATP + protein L-histidine = ADP + protein N-phospho-L-histidine.</text>
        <dbReference type="EC" id="2.7.13.3"/>
    </reaction>
</comment>
<feature type="chain" id="PRO_5045198038" description="histidine kinase" evidence="10">
    <location>
        <begin position="21"/>
        <end position="752"/>
    </location>
</feature>
<organism evidence="12 13">
    <name type="scientific">Dyadobacter beijingensis</name>
    <dbReference type="NCBI Taxonomy" id="365489"/>
    <lineage>
        <taxon>Bacteria</taxon>
        <taxon>Pseudomonadati</taxon>
        <taxon>Bacteroidota</taxon>
        <taxon>Cytophagia</taxon>
        <taxon>Cytophagales</taxon>
        <taxon>Spirosomataceae</taxon>
        <taxon>Dyadobacter</taxon>
    </lineage>
</organism>
<keyword evidence="3" id="KW-0597">Phosphoprotein</keyword>
<keyword evidence="9" id="KW-0472">Membrane</keyword>
<dbReference type="PANTHER" id="PTHR41523:SF8">
    <property type="entry name" value="ETHYLENE RESPONSE SENSOR PROTEIN"/>
    <property type="match status" value="1"/>
</dbReference>
<dbReference type="SMART" id="SM00028">
    <property type="entry name" value="TPR"/>
    <property type="match status" value="2"/>
</dbReference>
<evidence type="ECO:0000256" key="5">
    <source>
        <dbReference type="ARBA" id="ARBA00022741"/>
    </source>
</evidence>
<accession>A0ABQ2IM97</accession>
<dbReference type="EMBL" id="BMLI01000004">
    <property type="protein sequence ID" value="GGN12911.1"/>
    <property type="molecule type" value="Genomic_DNA"/>
</dbReference>
<evidence type="ECO:0000256" key="8">
    <source>
        <dbReference type="PROSITE-ProRule" id="PRU00339"/>
    </source>
</evidence>
<dbReference type="Gene3D" id="1.25.40.10">
    <property type="entry name" value="Tetratricopeptide repeat domain"/>
    <property type="match status" value="2"/>
</dbReference>
<dbReference type="Gene3D" id="3.30.450.20">
    <property type="entry name" value="PAS domain"/>
    <property type="match status" value="1"/>
</dbReference>
<feature type="transmembrane region" description="Helical" evidence="9">
    <location>
        <begin position="492"/>
        <end position="514"/>
    </location>
</feature>
<dbReference type="InterPro" id="IPR005467">
    <property type="entry name" value="His_kinase_dom"/>
</dbReference>
<dbReference type="InterPro" id="IPR019734">
    <property type="entry name" value="TPR_rpt"/>
</dbReference>
<dbReference type="RefSeq" id="WP_019945321.1">
    <property type="nucleotide sequence ID" value="NZ_BMLI01000004.1"/>
</dbReference>
<dbReference type="SMART" id="SM00387">
    <property type="entry name" value="HATPase_c"/>
    <property type="match status" value="1"/>
</dbReference>
<keyword evidence="5" id="KW-0547">Nucleotide-binding</keyword>
<evidence type="ECO:0000259" key="11">
    <source>
        <dbReference type="PROSITE" id="PS50109"/>
    </source>
</evidence>
<evidence type="ECO:0000256" key="1">
    <source>
        <dbReference type="ARBA" id="ARBA00000085"/>
    </source>
</evidence>
<proteinExistence type="predicted"/>
<evidence type="ECO:0000256" key="4">
    <source>
        <dbReference type="ARBA" id="ARBA00022679"/>
    </source>
</evidence>
<dbReference type="SUPFAM" id="SSF48452">
    <property type="entry name" value="TPR-like"/>
    <property type="match status" value="1"/>
</dbReference>
<keyword evidence="8" id="KW-0802">TPR repeat</keyword>
<reference evidence="13" key="1">
    <citation type="journal article" date="2019" name="Int. J. Syst. Evol. Microbiol.">
        <title>The Global Catalogue of Microorganisms (GCM) 10K type strain sequencing project: providing services to taxonomists for standard genome sequencing and annotation.</title>
        <authorList>
            <consortium name="The Broad Institute Genomics Platform"/>
            <consortium name="The Broad Institute Genome Sequencing Center for Infectious Disease"/>
            <person name="Wu L."/>
            <person name="Ma J."/>
        </authorList>
    </citation>
    <scope>NUCLEOTIDE SEQUENCE [LARGE SCALE GENOMIC DNA]</scope>
    <source>
        <strain evidence="13">CGMCC 1.6375</strain>
    </source>
</reference>
<evidence type="ECO:0000256" key="2">
    <source>
        <dbReference type="ARBA" id="ARBA00012438"/>
    </source>
</evidence>
<evidence type="ECO:0000256" key="6">
    <source>
        <dbReference type="ARBA" id="ARBA00022777"/>
    </source>
</evidence>
<evidence type="ECO:0000313" key="12">
    <source>
        <dbReference type="EMBL" id="GGN12911.1"/>
    </source>
</evidence>
<evidence type="ECO:0000256" key="3">
    <source>
        <dbReference type="ARBA" id="ARBA00022553"/>
    </source>
</evidence>
<evidence type="ECO:0000256" key="10">
    <source>
        <dbReference type="SAM" id="SignalP"/>
    </source>
</evidence>
<dbReference type="InterPro" id="IPR036890">
    <property type="entry name" value="HATPase_C_sf"/>
</dbReference>
<keyword evidence="13" id="KW-1185">Reference proteome</keyword>
<keyword evidence="9" id="KW-1133">Transmembrane helix</keyword>
<dbReference type="InterPro" id="IPR003594">
    <property type="entry name" value="HATPase_dom"/>
</dbReference>
<dbReference type="PROSITE" id="PS50005">
    <property type="entry name" value="TPR"/>
    <property type="match status" value="1"/>
</dbReference>
<dbReference type="SUPFAM" id="SSF55874">
    <property type="entry name" value="ATPase domain of HSP90 chaperone/DNA topoisomerase II/histidine kinase"/>
    <property type="match status" value="1"/>
</dbReference>
<keyword evidence="4" id="KW-0808">Transferase</keyword>
<dbReference type="Pfam" id="PF02518">
    <property type="entry name" value="HATPase_c"/>
    <property type="match status" value="1"/>
</dbReference>
<dbReference type="Pfam" id="PF07568">
    <property type="entry name" value="HisKA_2"/>
    <property type="match status" value="1"/>
</dbReference>
<keyword evidence="10" id="KW-0732">Signal</keyword>
<feature type="domain" description="Histidine kinase" evidence="11">
    <location>
        <begin position="548"/>
        <end position="741"/>
    </location>
</feature>
<dbReference type="EC" id="2.7.13.3" evidence="2"/>
<protein>
    <recommendedName>
        <fullName evidence="2">histidine kinase</fullName>
        <ecNumber evidence="2">2.7.13.3</ecNumber>
    </recommendedName>
</protein>
<dbReference type="Gene3D" id="3.30.565.10">
    <property type="entry name" value="Histidine kinase-like ATPase, C-terminal domain"/>
    <property type="match status" value="1"/>
</dbReference>
<keyword evidence="7" id="KW-0067">ATP-binding</keyword>
<keyword evidence="6" id="KW-0418">Kinase</keyword>
<dbReference type="PANTHER" id="PTHR41523">
    <property type="entry name" value="TWO-COMPONENT SYSTEM SENSOR PROTEIN"/>
    <property type="match status" value="1"/>
</dbReference>
<evidence type="ECO:0000313" key="13">
    <source>
        <dbReference type="Proteomes" id="UP000632339"/>
    </source>
</evidence>
<gene>
    <name evidence="12" type="ORF">GCM10010967_56170</name>
</gene>
<dbReference type="Pfam" id="PF13424">
    <property type="entry name" value="TPR_12"/>
    <property type="match status" value="1"/>
</dbReference>
<feature type="signal peptide" evidence="10">
    <location>
        <begin position="1"/>
        <end position="20"/>
    </location>
</feature>
<dbReference type="PROSITE" id="PS50109">
    <property type="entry name" value="HIS_KIN"/>
    <property type="match status" value="1"/>
</dbReference>
<sequence>MRKHLLLLGVLLLIGTSAHADFLGPFTQKDVAPVLLKFRNSRPDTARARLAIRLSDLYFYRAGRSNGDLDSAFYYTAVAHKLAAGLAFEEGLAEVHFQEGAIFPLKNLREKGRHATEMAAKLFSKQGNHRMLGESYYRLAGYFGFIDPEIQERIRYTRLSLDAFRAAKLTMKEGAVLQTLGEIYHSQGENGPALSSLKQCLQAYQSIRYNQLMGVYDLLGSVYTSLGAPEEGIRYGILALRSAQAVGDTSLQLSTIYNRIGITHYTLHEYAKAIENYENALRIAEKYKDIETIHIVSANLGSPYLKLKKFGETARLLKKIELKYPAKEIRRRNWIDRTYINLYREQKQYDKADKYIDEILTIVNGGMPVDQTELIYTLLIEFYFARGDYASATKYVNLRRKLKLDNVRVAYRSHLWQSRLDSINHQYLAALGEFQQYSVLRDSFFNESKSRQINQLEIIYETEKKEENIQALRKESVLHQKMLRQASLVQNITYVSIFLLLTVIGLLIYGYLLVKKNNKSLAANQEEIHNKNVSLGRLVSEKQWLMKEIHHRVKNNLHMIVGLLESQAEFLKGDEAKMALAESEHRIQSMSMIHQKLYQTENLTSIEISPYIHELVQYLKDCFKSGYPVEFNLDIDQLDMNISQAIPLGLILNEAITNSLKYAFPDKRAARIDVSFKQTEPGHFALTISDNGIGLPKDFNINQVNSFGLTLILGLAQDLGGEVEIVHKDGTTIRIAFAYTPERICTGGYAAF</sequence>
<evidence type="ECO:0000256" key="7">
    <source>
        <dbReference type="ARBA" id="ARBA00022840"/>
    </source>
</evidence>
<comment type="caution">
    <text evidence="12">The sequence shown here is derived from an EMBL/GenBank/DDBJ whole genome shotgun (WGS) entry which is preliminary data.</text>
</comment>
<evidence type="ECO:0000256" key="9">
    <source>
        <dbReference type="SAM" id="Phobius"/>
    </source>
</evidence>
<dbReference type="InterPro" id="IPR011495">
    <property type="entry name" value="Sig_transdc_His_kin_sub2_dim/P"/>
</dbReference>